<gene>
    <name evidence="1" type="ORF">BDR25DRAFT_385952</name>
</gene>
<comment type="caution">
    <text evidence="1">The sequence shown here is derived from an EMBL/GenBank/DDBJ whole genome shotgun (WGS) entry which is preliminary data.</text>
</comment>
<dbReference type="EMBL" id="MU003498">
    <property type="protein sequence ID" value="KAF2474389.1"/>
    <property type="molecule type" value="Genomic_DNA"/>
</dbReference>
<name>A0ACB6R556_9PLEO</name>
<accession>A0ACB6R556</accession>
<protein>
    <submittedName>
        <fullName evidence="1">Cysteine proteinase</fullName>
    </submittedName>
</protein>
<proteinExistence type="predicted"/>
<keyword evidence="2" id="KW-1185">Reference proteome</keyword>
<dbReference type="Proteomes" id="UP000799755">
    <property type="component" value="Unassembled WGS sequence"/>
</dbReference>
<organism evidence="1 2">
    <name type="scientific">Lindgomyces ingoldianus</name>
    <dbReference type="NCBI Taxonomy" id="673940"/>
    <lineage>
        <taxon>Eukaryota</taxon>
        <taxon>Fungi</taxon>
        <taxon>Dikarya</taxon>
        <taxon>Ascomycota</taxon>
        <taxon>Pezizomycotina</taxon>
        <taxon>Dothideomycetes</taxon>
        <taxon>Pleosporomycetidae</taxon>
        <taxon>Pleosporales</taxon>
        <taxon>Lindgomycetaceae</taxon>
        <taxon>Lindgomyces</taxon>
    </lineage>
</organism>
<evidence type="ECO:0000313" key="1">
    <source>
        <dbReference type="EMBL" id="KAF2474389.1"/>
    </source>
</evidence>
<reference evidence="1" key="1">
    <citation type="journal article" date="2020" name="Stud. Mycol.">
        <title>101 Dothideomycetes genomes: a test case for predicting lifestyles and emergence of pathogens.</title>
        <authorList>
            <person name="Haridas S."/>
            <person name="Albert R."/>
            <person name="Binder M."/>
            <person name="Bloem J."/>
            <person name="Labutti K."/>
            <person name="Salamov A."/>
            <person name="Andreopoulos B."/>
            <person name="Baker S."/>
            <person name="Barry K."/>
            <person name="Bills G."/>
            <person name="Bluhm B."/>
            <person name="Cannon C."/>
            <person name="Castanera R."/>
            <person name="Culley D."/>
            <person name="Daum C."/>
            <person name="Ezra D."/>
            <person name="Gonzalez J."/>
            <person name="Henrissat B."/>
            <person name="Kuo A."/>
            <person name="Liang C."/>
            <person name="Lipzen A."/>
            <person name="Lutzoni F."/>
            <person name="Magnuson J."/>
            <person name="Mondo S."/>
            <person name="Nolan M."/>
            <person name="Ohm R."/>
            <person name="Pangilinan J."/>
            <person name="Park H.-J."/>
            <person name="Ramirez L."/>
            <person name="Alfaro M."/>
            <person name="Sun H."/>
            <person name="Tritt A."/>
            <person name="Yoshinaga Y."/>
            <person name="Zwiers L.-H."/>
            <person name="Turgeon B."/>
            <person name="Goodwin S."/>
            <person name="Spatafora J."/>
            <person name="Crous P."/>
            <person name="Grigoriev I."/>
        </authorList>
    </citation>
    <scope>NUCLEOTIDE SEQUENCE</scope>
    <source>
        <strain evidence="1">ATCC 200398</strain>
    </source>
</reference>
<evidence type="ECO:0000313" key="2">
    <source>
        <dbReference type="Proteomes" id="UP000799755"/>
    </source>
</evidence>
<sequence>MPTATATFNWNNVFKSTNCGPVPRPGTSGNTSCDNFSGPLPKVVDWRNRWGVNWLATIQAMLLQDQKACGSCWSFAATALMETIARIQHGIWNKRSEAELLEGTGRTCASGYKAFAGLEWIKGEGNGLVDYTCDTYVDADRPYMACSDRSGRALKIQDYYELTDINDQKRWLWQVGPLAAGIDCYSDFGSWTPSKGVYKHTPISNESHGGHAMLVVGYDDYRQCWIVRNSWGSDYGDHGYVYIGYGEVAIDSWYRPKHGVTNLSPDPHARGRHSNGNIVQSGDGTTHRDFEVLRRKVGGNMVRLVRSGEGSLAWSVKETINVLDPELRKQYPIGYGPNNPVKGQPMLLETTFGRQKEALYWEGYDNSFTHWYYSKSENRWWNTPATDDLFYPVNGGEIRGYPGFIQNDNSDFTVVAHVYVPWIGNSVAQADIKQSGPSLVQSNIGYDLYDPTTSGNLYVVAVKNDGSLQMFWRKAKDEEWKKGERFAIGYNIGDTPPVMIQDFWTKDENAFGGFQLLVAHNGHVDHWQRVNDDILKTPPVDGSQGKWQQMATFGSNIRHVWGLVQGSFNHALEAIVEDNNGDLWHWQYTGTWKQVAKLPSA</sequence>